<sequence length="445" mass="48762">MPFVSVKRVFIRATRSLRCDSMEEAGSPSSVAEPPTPHCVPVTSSEAVPSRPPTSHSREGEPSPLARNLVLLGKYTRKGCGCVSQASNARAARRSPHRRAHITQRQEARISVTSINSVRSAEYEPSMVGALAVKGIVVPKGEIQSCNLRPEKNVCRKKRPDSLLISRMRWLKGCPLAGGRLSLSHHKSLLDGMFGGEDEKAQNFELDVHPSKLPEKAPRLPPPRPVSSLKLEKMFADAGEGEGEGVDEKNEEDGVENEDENDDEDLVEVTSLSPSRHPTIFTEEDAESFHDLLDLFPAVPSSSNTNSKPSYNIGPVAEDIREVLRLPMSTSVPEVVNRAIHFVTLAGPSPAREATLGLISEVGISDLLEQPEMDVEVQAMLEQYVAYTAAIEEFLGRDCKNTGLEEYQAALKITGAKSLAQWLSNCPDDKKSDLERRVGFRNLKV</sequence>
<feature type="compositionally biased region" description="Acidic residues" evidence="1">
    <location>
        <begin position="239"/>
        <end position="267"/>
    </location>
</feature>
<organism evidence="2 3">
    <name type="scientific">Zalerion maritima</name>
    <dbReference type="NCBI Taxonomy" id="339359"/>
    <lineage>
        <taxon>Eukaryota</taxon>
        <taxon>Fungi</taxon>
        <taxon>Dikarya</taxon>
        <taxon>Ascomycota</taxon>
        <taxon>Pezizomycotina</taxon>
        <taxon>Sordariomycetes</taxon>
        <taxon>Lulworthiomycetidae</taxon>
        <taxon>Lulworthiales</taxon>
        <taxon>Lulworthiaceae</taxon>
        <taxon>Zalerion</taxon>
    </lineage>
</organism>
<reference evidence="2" key="1">
    <citation type="submission" date="2022-07" db="EMBL/GenBank/DDBJ databases">
        <title>Draft genome sequence of Zalerion maritima ATCC 34329, a (micro)plastics degrading marine fungus.</title>
        <authorList>
            <person name="Paco A."/>
            <person name="Goncalves M.F.M."/>
            <person name="Rocha-Santos T.A.P."/>
            <person name="Alves A."/>
        </authorList>
    </citation>
    <scope>NUCLEOTIDE SEQUENCE</scope>
    <source>
        <strain evidence="2">ATCC 34329</strain>
    </source>
</reference>
<gene>
    <name evidence="2" type="ORF">MKZ38_002498</name>
</gene>
<evidence type="ECO:0000313" key="3">
    <source>
        <dbReference type="Proteomes" id="UP001201980"/>
    </source>
</evidence>
<name>A0AAD5RQ50_9PEZI</name>
<accession>A0AAD5RQ50</accession>
<dbReference type="Proteomes" id="UP001201980">
    <property type="component" value="Unassembled WGS sequence"/>
</dbReference>
<feature type="region of interest" description="Disordered" evidence="1">
    <location>
        <begin position="21"/>
        <end position="65"/>
    </location>
</feature>
<proteinExistence type="predicted"/>
<dbReference type="EMBL" id="JAKWBI020000175">
    <property type="protein sequence ID" value="KAJ2900280.1"/>
    <property type="molecule type" value="Genomic_DNA"/>
</dbReference>
<protein>
    <submittedName>
        <fullName evidence="2">Uncharacterized protein</fullName>
    </submittedName>
</protein>
<evidence type="ECO:0000256" key="1">
    <source>
        <dbReference type="SAM" id="MobiDB-lite"/>
    </source>
</evidence>
<keyword evidence="3" id="KW-1185">Reference proteome</keyword>
<comment type="caution">
    <text evidence="2">The sequence shown here is derived from an EMBL/GenBank/DDBJ whole genome shotgun (WGS) entry which is preliminary data.</text>
</comment>
<evidence type="ECO:0000313" key="2">
    <source>
        <dbReference type="EMBL" id="KAJ2900280.1"/>
    </source>
</evidence>
<feature type="region of interest" description="Disordered" evidence="1">
    <location>
        <begin position="238"/>
        <end position="270"/>
    </location>
</feature>
<dbReference type="AlphaFoldDB" id="A0AAD5RQ50"/>